<dbReference type="Proteomes" id="UP000307440">
    <property type="component" value="Unassembled WGS sequence"/>
</dbReference>
<dbReference type="Pfam" id="PF00617">
    <property type="entry name" value="RasGEF"/>
    <property type="match status" value="1"/>
</dbReference>
<dbReference type="OrthoDB" id="546434at2759"/>
<dbReference type="AlphaFoldDB" id="A0A5C3L5M7"/>
<evidence type="ECO:0000313" key="7">
    <source>
        <dbReference type="Proteomes" id="UP000307440"/>
    </source>
</evidence>
<protein>
    <submittedName>
        <fullName evidence="6">Ras GEF</fullName>
    </submittedName>
</protein>
<feature type="region of interest" description="Disordered" evidence="3">
    <location>
        <begin position="154"/>
        <end position="175"/>
    </location>
</feature>
<dbReference type="InterPro" id="IPR008937">
    <property type="entry name" value="Ras-like_GEF"/>
</dbReference>
<dbReference type="GO" id="GO:0007265">
    <property type="term" value="P:Ras protein signal transduction"/>
    <property type="evidence" value="ECO:0007669"/>
    <property type="project" value="TreeGrafter"/>
</dbReference>
<evidence type="ECO:0000256" key="1">
    <source>
        <dbReference type="ARBA" id="ARBA00022658"/>
    </source>
</evidence>
<dbReference type="PROSITE" id="PS50212">
    <property type="entry name" value="RASGEF_NTER"/>
    <property type="match status" value="1"/>
</dbReference>
<dbReference type="SUPFAM" id="SSF48366">
    <property type="entry name" value="Ras GEF"/>
    <property type="match status" value="1"/>
</dbReference>
<dbReference type="InterPro" id="IPR001895">
    <property type="entry name" value="RASGEF_cat_dom"/>
</dbReference>
<keyword evidence="1 2" id="KW-0344">Guanine-nucleotide releasing factor</keyword>
<dbReference type="Gene3D" id="1.20.870.10">
    <property type="entry name" value="Son of sevenless (SoS) protein Chain: S domain 1"/>
    <property type="match status" value="1"/>
</dbReference>
<proteinExistence type="predicted"/>
<reference evidence="6 7" key="1">
    <citation type="journal article" date="2019" name="Nat. Ecol. Evol.">
        <title>Megaphylogeny resolves global patterns of mushroom evolution.</title>
        <authorList>
            <person name="Varga T."/>
            <person name="Krizsan K."/>
            <person name="Foldi C."/>
            <person name="Dima B."/>
            <person name="Sanchez-Garcia M."/>
            <person name="Sanchez-Ramirez S."/>
            <person name="Szollosi G.J."/>
            <person name="Szarkandi J.G."/>
            <person name="Papp V."/>
            <person name="Albert L."/>
            <person name="Andreopoulos W."/>
            <person name="Angelini C."/>
            <person name="Antonin V."/>
            <person name="Barry K.W."/>
            <person name="Bougher N.L."/>
            <person name="Buchanan P."/>
            <person name="Buyck B."/>
            <person name="Bense V."/>
            <person name="Catcheside P."/>
            <person name="Chovatia M."/>
            <person name="Cooper J."/>
            <person name="Damon W."/>
            <person name="Desjardin D."/>
            <person name="Finy P."/>
            <person name="Geml J."/>
            <person name="Haridas S."/>
            <person name="Hughes K."/>
            <person name="Justo A."/>
            <person name="Karasinski D."/>
            <person name="Kautmanova I."/>
            <person name="Kiss B."/>
            <person name="Kocsube S."/>
            <person name="Kotiranta H."/>
            <person name="LaButti K.M."/>
            <person name="Lechner B.E."/>
            <person name="Liimatainen K."/>
            <person name="Lipzen A."/>
            <person name="Lukacs Z."/>
            <person name="Mihaltcheva S."/>
            <person name="Morgado L.N."/>
            <person name="Niskanen T."/>
            <person name="Noordeloos M.E."/>
            <person name="Ohm R.A."/>
            <person name="Ortiz-Santana B."/>
            <person name="Ovrebo C."/>
            <person name="Racz N."/>
            <person name="Riley R."/>
            <person name="Savchenko A."/>
            <person name="Shiryaev A."/>
            <person name="Soop K."/>
            <person name="Spirin V."/>
            <person name="Szebenyi C."/>
            <person name="Tomsovsky M."/>
            <person name="Tulloss R.E."/>
            <person name="Uehling J."/>
            <person name="Grigoriev I.V."/>
            <person name="Vagvolgyi C."/>
            <person name="Papp T."/>
            <person name="Martin F.M."/>
            <person name="Miettinen O."/>
            <person name="Hibbett D.S."/>
            <person name="Nagy L.G."/>
        </authorList>
    </citation>
    <scope>NUCLEOTIDE SEQUENCE [LARGE SCALE GENOMIC DNA]</scope>
    <source>
        <strain evidence="6 7">CBS 121175</strain>
    </source>
</reference>
<dbReference type="GO" id="GO:0005886">
    <property type="term" value="C:plasma membrane"/>
    <property type="evidence" value="ECO:0007669"/>
    <property type="project" value="TreeGrafter"/>
</dbReference>
<evidence type="ECO:0000256" key="3">
    <source>
        <dbReference type="SAM" id="MobiDB-lite"/>
    </source>
</evidence>
<evidence type="ECO:0000259" key="4">
    <source>
        <dbReference type="PROSITE" id="PS50009"/>
    </source>
</evidence>
<dbReference type="Pfam" id="PF00618">
    <property type="entry name" value="RasGEF_N"/>
    <property type="match status" value="1"/>
</dbReference>
<dbReference type="InterPro" id="IPR023578">
    <property type="entry name" value="Ras_GEF_dom_sf"/>
</dbReference>
<evidence type="ECO:0000313" key="6">
    <source>
        <dbReference type="EMBL" id="TFK28070.1"/>
    </source>
</evidence>
<organism evidence="6 7">
    <name type="scientific">Coprinopsis marcescibilis</name>
    <name type="common">Agaric fungus</name>
    <name type="synonym">Psathyrella marcescibilis</name>
    <dbReference type="NCBI Taxonomy" id="230819"/>
    <lineage>
        <taxon>Eukaryota</taxon>
        <taxon>Fungi</taxon>
        <taxon>Dikarya</taxon>
        <taxon>Basidiomycota</taxon>
        <taxon>Agaricomycotina</taxon>
        <taxon>Agaricomycetes</taxon>
        <taxon>Agaricomycetidae</taxon>
        <taxon>Agaricales</taxon>
        <taxon>Agaricineae</taxon>
        <taxon>Psathyrellaceae</taxon>
        <taxon>Coprinopsis</taxon>
    </lineage>
</organism>
<dbReference type="EMBL" id="ML210159">
    <property type="protein sequence ID" value="TFK28070.1"/>
    <property type="molecule type" value="Genomic_DNA"/>
</dbReference>
<dbReference type="GO" id="GO:0005085">
    <property type="term" value="F:guanyl-nucleotide exchange factor activity"/>
    <property type="evidence" value="ECO:0007669"/>
    <property type="project" value="UniProtKB-KW"/>
</dbReference>
<name>A0A5C3L5M7_COPMA</name>
<dbReference type="PROSITE" id="PS50009">
    <property type="entry name" value="RASGEF_CAT"/>
    <property type="match status" value="1"/>
</dbReference>
<feature type="region of interest" description="Disordered" evidence="3">
    <location>
        <begin position="39"/>
        <end position="65"/>
    </location>
</feature>
<dbReference type="STRING" id="230819.A0A5C3L5M7"/>
<sequence>MSTFIRKPIRRIVNPHLTDISYLPQANLLSPIPPFPPVSSSPSVMEDDAQSDSVRTSDALPSGSMENLSSCLTLKFAFPSIYTSMRIMERACADEDLSALQAVGSTLHCAFRTALEEIDRFPRIDGEQDITLSKRVTNTFFSVFSDQLRSIASPVDVEQPSSSQPTSPGKPDPEPIMLTLRAAQMVLFKLEDLYNLTYTTSREKKALPALPIEEPVAPASRRITQTVASTSTHGRTLSAGTVAFSSSSETAFSSINELESNEERDRVIARKGPQKISMSSKFKDKVHSFSMKNKSNSVLSGIHGVGGPDAVPGYLTTVDVLEGENRKYMPYRPRHSAIHIEGDTFSVLELVERPTSVAYDARGQLKAGTINSIIKLITSSEGIANGELLNMVFESFRMFLSPEVFLDALMQRFQETGPESNDAQLERLWRREVRSTRSRIVRLLAYWLEYRWDPGKDSCVLEDIKLLVTNTFVIGEVSADTLALLSQRIERVERGSFSPPIIAASATKIRLPGLRKFRIPKHSSRDVTTQLLAYDSGKGRKQFAKQTTATISEMFLKVDPSDMVDYWSMSEQKKREMETEGLTATMQNVLAIRDFEESMAMWVTYTILKQHDRQQRVPMIAFWLDVAMNCMELRNFSSACCIFSGVAHCSIGNMKETVVCVPKDSKGQFHRLDRLFTFEHNYKEARSVMEDKTKPTVPLTAPLKHDVAVTLEIPKTSTKEKTLKDGAVVQVDMHNLSGYRIMAKTIKSLDFRVPYNIEKAPDFEDWLMDHLGRFQDYENRQDIFNNFYARARKREPRNPVLASIQPWNWITRDKNGSSFNDLIELNAAKLASSATTMSRAAAIAVKPRPF</sequence>
<dbReference type="Gene3D" id="1.10.840.10">
    <property type="entry name" value="Ras guanine-nucleotide exchange factors catalytic domain"/>
    <property type="match status" value="1"/>
</dbReference>
<feature type="domain" description="N-terminal Ras-GEF" evidence="5">
    <location>
        <begin position="361"/>
        <end position="493"/>
    </location>
</feature>
<feature type="domain" description="Ras-GEF" evidence="4">
    <location>
        <begin position="539"/>
        <end position="797"/>
    </location>
</feature>
<dbReference type="InterPro" id="IPR000651">
    <property type="entry name" value="Ras-like_Gua-exchang_fac_N"/>
</dbReference>
<dbReference type="PANTHER" id="PTHR23113:SF368">
    <property type="entry name" value="CELL DIVISION CONTROL PROTEIN 25"/>
    <property type="match status" value="1"/>
</dbReference>
<dbReference type="PANTHER" id="PTHR23113">
    <property type="entry name" value="GUANINE NUCLEOTIDE EXCHANGE FACTOR"/>
    <property type="match status" value="1"/>
</dbReference>
<dbReference type="InterPro" id="IPR036964">
    <property type="entry name" value="RASGEF_cat_dom_sf"/>
</dbReference>
<dbReference type="CDD" id="cd06224">
    <property type="entry name" value="REM"/>
    <property type="match status" value="1"/>
</dbReference>
<evidence type="ECO:0000256" key="2">
    <source>
        <dbReference type="PROSITE-ProRule" id="PRU00168"/>
    </source>
</evidence>
<keyword evidence="7" id="KW-1185">Reference proteome</keyword>
<dbReference type="SMART" id="SM00147">
    <property type="entry name" value="RasGEF"/>
    <property type="match status" value="1"/>
</dbReference>
<gene>
    <name evidence="6" type="ORF">FA15DRAFT_109286</name>
</gene>
<accession>A0A5C3L5M7</accession>
<evidence type="ECO:0000259" key="5">
    <source>
        <dbReference type="PROSITE" id="PS50212"/>
    </source>
</evidence>